<name>A0AAV4JSL2_9GAST</name>
<dbReference type="PROSITE" id="PS50297">
    <property type="entry name" value="ANK_REP_REGION"/>
    <property type="match status" value="5"/>
</dbReference>
<keyword evidence="6" id="KW-1185">Reference proteome</keyword>
<feature type="repeat" description="ANK" evidence="3">
    <location>
        <begin position="341"/>
        <end position="373"/>
    </location>
</feature>
<dbReference type="AlphaFoldDB" id="A0AAV4JSL2"/>
<feature type="region of interest" description="Disordered" evidence="4">
    <location>
        <begin position="982"/>
        <end position="1003"/>
    </location>
</feature>
<evidence type="ECO:0000313" key="6">
    <source>
        <dbReference type="Proteomes" id="UP000762676"/>
    </source>
</evidence>
<dbReference type="Pfam" id="PF12796">
    <property type="entry name" value="Ank_2"/>
    <property type="match status" value="5"/>
</dbReference>
<keyword evidence="2 3" id="KW-0040">ANK repeat</keyword>
<organism evidence="5 6">
    <name type="scientific">Elysia marginata</name>
    <dbReference type="NCBI Taxonomy" id="1093978"/>
    <lineage>
        <taxon>Eukaryota</taxon>
        <taxon>Metazoa</taxon>
        <taxon>Spiralia</taxon>
        <taxon>Lophotrochozoa</taxon>
        <taxon>Mollusca</taxon>
        <taxon>Gastropoda</taxon>
        <taxon>Heterobranchia</taxon>
        <taxon>Euthyneura</taxon>
        <taxon>Panpulmonata</taxon>
        <taxon>Sacoglossa</taxon>
        <taxon>Placobranchoidea</taxon>
        <taxon>Plakobranchidae</taxon>
        <taxon>Elysia</taxon>
    </lineage>
</organism>
<dbReference type="Proteomes" id="UP000762676">
    <property type="component" value="Unassembled WGS sequence"/>
</dbReference>
<feature type="repeat" description="ANK" evidence="3">
    <location>
        <begin position="93"/>
        <end position="125"/>
    </location>
</feature>
<protein>
    <submittedName>
        <fullName evidence="5">Ankyrin repeat protein</fullName>
    </submittedName>
</protein>
<evidence type="ECO:0000256" key="2">
    <source>
        <dbReference type="ARBA" id="ARBA00023043"/>
    </source>
</evidence>
<keyword evidence="1" id="KW-0677">Repeat</keyword>
<feature type="region of interest" description="Disordered" evidence="4">
    <location>
        <begin position="1"/>
        <end position="21"/>
    </location>
</feature>
<dbReference type="SUPFAM" id="SSF48403">
    <property type="entry name" value="Ankyrin repeat"/>
    <property type="match status" value="3"/>
</dbReference>
<dbReference type="PANTHER" id="PTHR24123">
    <property type="entry name" value="ANKYRIN REPEAT-CONTAINING"/>
    <property type="match status" value="1"/>
</dbReference>
<sequence>MVRHRVKGSKHKLTPSDGERVTRSKKAHLSDYARLSEAINCHDNWTVRNILADNDAQLSNFCLNAALLTAVEQGKKQIVQLFLNHGLYVSGKTGSLALVAAAERGYFDIVKRLIEKGAPVDGKNSAGKTALMVAVEKSCCSALVCFLIDGCKADINLQDSAGRTALMLAVQQWDYESVQALFMSKYYVCDESIKDKDGLTALDLAMKNGSAGLMKLLSQSCKEEISPLSFAAERNSFDLACELIKLYPSCVECHEIFDSPLFAAMHGLNDTERCDEKIRCSLELVDLLLQAGVDVNKEKYCGFTPLMFAVRAGSEKAVQMLLWYGARTDQTRNEKIGDEASGQTALMMAARKGFVRIIDVLLEAGADVYQSDNDGDDALSLAIKGGHRLCIQALLKHWKTLSQTDINLMEDKNVLDVLLLTKDNWSQLFGDTLLKQEILCKAVQRKSYQLVIALVDYGVDINSVSNTSCPLFLALEEINMVKLILHLGAGVNTREMSTGYTALMQAAVDGNVLLINTLLEHEADMYLESLGSTALTLACMKNKTKAVMALLDGGMDVNHVTQTKISALWCALTAKDFYLTETLIKRGANVNFAATSGVTVLMHALETCTPNFSKLLVNSGADVNAEDTSGSTALFYATRGRLSTEETFLLLLQHGADVNHADSSTKTVFMEAVCKCNFNIFKVLLASHPRINIQDCNGDNALHSAVTFCNDNEIVKALVSSCSDTELNMVNHDGRTPLMIAVRNLNLGKVEILISRGANFSFNGSPQMSQRWTTDFDFLCRAYNLHDSFFKCMERLLKTGWSMHNVQAYGRDNFLGLCIVEEKHRIVRLLLQSGVGPNILDISSWYHIEEFPFISMSDAMSDEEMFISPLKCAIFVGNPKIIALMCQACFYCPEDVALLQKSEVRTSLEEIFADWPQENCFSVEELYPENWSLRTWSKLAVLRAIGYSESKERRVRALPIPKRLQDELLHQHIFVTEDFDDEVVSSNSSQNANTDETDEDDED</sequence>
<dbReference type="Gene3D" id="1.25.40.20">
    <property type="entry name" value="Ankyrin repeat-containing domain"/>
    <property type="match status" value="5"/>
</dbReference>
<feature type="repeat" description="ANK" evidence="3">
    <location>
        <begin position="498"/>
        <end position="530"/>
    </location>
</feature>
<dbReference type="PANTHER" id="PTHR24123:SF33">
    <property type="entry name" value="PROTEIN HOS4"/>
    <property type="match status" value="1"/>
</dbReference>
<reference evidence="5 6" key="1">
    <citation type="journal article" date="2021" name="Elife">
        <title>Chloroplast acquisition without the gene transfer in kleptoplastic sea slugs, Plakobranchus ocellatus.</title>
        <authorList>
            <person name="Maeda T."/>
            <person name="Takahashi S."/>
            <person name="Yoshida T."/>
            <person name="Shimamura S."/>
            <person name="Takaki Y."/>
            <person name="Nagai Y."/>
            <person name="Toyoda A."/>
            <person name="Suzuki Y."/>
            <person name="Arimoto A."/>
            <person name="Ishii H."/>
            <person name="Satoh N."/>
            <person name="Nishiyama T."/>
            <person name="Hasebe M."/>
            <person name="Maruyama T."/>
            <person name="Minagawa J."/>
            <person name="Obokata J."/>
            <person name="Shigenobu S."/>
        </authorList>
    </citation>
    <scope>NUCLEOTIDE SEQUENCE [LARGE SCALE GENOMIC DNA]</scope>
</reference>
<feature type="repeat" description="ANK" evidence="3">
    <location>
        <begin position="530"/>
        <end position="562"/>
    </location>
</feature>
<gene>
    <name evidence="5" type="ORF">ElyMa_001695800</name>
</gene>
<feature type="repeat" description="ANK" evidence="3">
    <location>
        <begin position="301"/>
        <end position="333"/>
    </location>
</feature>
<comment type="caution">
    <text evidence="5">The sequence shown here is derived from an EMBL/GenBank/DDBJ whole genome shotgun (WGS) entry which is preliminary data.</text>
</comment>
<dbReference type="InterPro" id="IPR002110">
    <property type="entry name" value="Ankyrin_rpt"/>
</dbReference>
<evidence type="ECO:0000256" key="1">
    <source>
        <dbReference type="ARBA" id="ARBA00022737"/>
    </source>
</evidence>
<proteinExistence type="predicted"/>
<evidence type="ECO:0000313" key="5">
    <source>
        <dbReference type="EMBL" id="GFS25772.1"/>
    </source>
</evidence>
<feature type="repeat" description="ANK" evidence="3">
    <location>
        <begin position="596"/>
        <end position="628"/>
    </location>
</feature>
<dbReference type="InterPro" id="IPR036770">
    <property type="entry name" value="Ankyrin_rpt-contain_sf"/>
</dbReference>
<feature type="compositionally biased region" description="Polar residues" evidence="4">
    <location>
        <begin position="984"/>
        <end position="993"/>
    </location>
</feature>
<evidence type="ECO:0000256" key="3">
    <source>
        <dbReference type="PROSITE-ProRule" id="PRU00023"/>
    </source>
</evidence>
<dbReference type="SMART" id="SM00248">
    <property type="entry name" value="ANK"/>
    <property type="match status" value="20"/>
</dbReference>
<feature type="compositionally biased region" description="Basic residues" evidence="4">
    <location>
        <begin position="1"/>
        <end position="13"/>
    </location>
</feature>
<dbReference type="PROSITE" id="PS50088">
    <property type="entry name" value="ANK_REPEAT"/>
    <property type="match status" value="8"/>
</dbReference>
<feature type="repeat" description="ANK" evidence="3">
    <location>
        <begin position="733"/>
        <end position="765"/>
    </location>
</feature>
<dbReference type="EMBL" id="BMAT01003453">
    <property type="protein sequence ID" value="GFS25772.1"/>
    <property type="molecule type" value="Genomic_DNA"/>
</dbReference>
<accession>A0AAV4JSL2</accession>
<evidence type="ECO:0000256" key="4">
    <source>
        <dbReference type="SAM" id="MobiDB-lite"/>
    </source>
</evidence>
<dbReference type="InterPro" id="IPR051165">
    <property type="entry name" value="Multifunctional_ANK_Repeat"/>
</dbReference>
<feature type="repeat" description="ANK" evidence="3">
    <location>
        <begin position="629"/>
        <end position="663"/>
    </location>
</feature>
<dbReference type="Pfam" id="PF13637">
    <property type="entry name" value="Ank_4"/>
    <property type="match status" value="1"/>
</dbReference>